<evidence type="ECO:0000256" key="6">
    <source>
        <dbReference type="ARBA" id="ARBA00022839"/>
    </source>
</evidence>
<organism evidence="9 10">
    <name type="scientific">Symbiochloris irregularis</name>
    <dbReference type="NCBI Taxonomy" id="706552"/>
    <lineage>
        <taxon>Eukaryota</taxon>
        <taxon>Viridiplantae</taxon>
        <taxon>Chlorophyta</taxon>
        <taxon>core chlorophytes</taxon>
        <taxon>Trebouxiophyceae</taxon>
        <taxon>Trebouxiales</taxon>
        <taxon>Trebouxiaceae</taxon>
        <taxon>Symbiochloris</taxon>
    </lineage>
</organism>
<evidence type="ECO:0000313" key="9">
    <source>
        <dbReference type="EMBL" id="KAK9802911.1"/>
    </source>
</evidence>
<dbReference type="CDD" id="cd06133">
    <property type="entry name" value="ERI-1_3'hExo_like"/>
    <property type="match status" value="1"/>
</dbReference>
<dbReference type="InterPro" id="IPR013520">
    <property type="entry name" value="Ribonucl_H"/>
</dbReference>
<dbReference type="AlphaFoldDB" id="A0AAW1NZG1"/>
<dbReference type="PROSITE" id="PS51999">
    <property type="entry name" value="ZF_GRF"/>
    <property type="match status" value="1"/>
</dbReference>
<gene>
    <name evidence="9" type="ORF">WJX73_005540</name>
</gene>
<evidence type="ECO:0000256" key="2">
    <source>
        <dbReference type="ARBA" id="ARBA00022723"/>
    </source>
</evidence>
<dbReference type="InterPro" id="IPR036397">
    <property type="entry name" value="RNaseH_sf"/>
</dbReference>
<keyword evidence="2" id="KW-0479">Metal-binding</keyword>
<protein>
    <recommendedName>
        <fullName evidence="8">GRF-type domain-containing protein</fullName>
    </recommendedName>
</protein>
<evidence type="ECO:0000256" key="4">
    <source>
        <dbReference type="ARBA" id="ARBA00022801"/>
    </source>
</evidence>
<dbReference type="SMART" id="SM00479">
    <property type="entry name" value="EXOIII"/>
    <property type="match status" value="1"/>
</dbReference>
<sequence length="253" mass="28240">MEIIEFSCCVLEADSLSIIADFQEYVRPTQNPILTAFCTQLTGISQDRVNAGIPLAEAMTRLHAWLHERGFLAPGCRLLPVTWSEWDLKIQLESECKWRQIAIPGYLRRWHDLRPTCKQMHVSRVNGLRGSVEAAGLQWQGRLHSGIDDARNTAALAAHLIRRGAVLNVTGSFGSVPGVQRQSTLFPGRPAKKAKIVDRAGQWTGQCECGARARLCVVKRPGTNMGRQFYGCGTWTILKGRGDCKFHKWADEV</sequence>
<name>A0AAW1NZG1_9CHLO</name>
<dbReference type="EMBL" id="JALJOQ010000065">
    <property type="protein sequence ID" value="KAK9802911.1"/>
    <property type="molecule type" value="Genomic_DNA"/>
</dbReference>
<evidence type="ECO:0000256" key="5">
    <source>
        <dbReference type="ARBA" id="ARBA00022833"/>
    </source>
</evidence>
<dbReference type="Gene3D" id="3.30.420.10">
    <property type="entry name" value="Ribonuclease H-like superfamily/Ribonuclease H"/>
    <property type="match status" value="1"/>
</dbReference>
<evidence type="ECO:0000256" key="7">
    <source>
        <dbReference type="PROSITE-ProRule" id="PRU01343"/>
    </source>
</evidence>
<dbReference type="Proteomes" id="UP001465755">
    <property type="component" value="Unassembled WGS sequence"/>
</dbReference>
<keyword evidence="4" id="KW-0378">Hydrolase</keyword>
<dbReference type="PANTHER" id="PTHR23044:SF61">
    <property type="entry name" value="3'-5' EXORIBONUCLEASE 1-RELATED"/>
    <property type="match status" value="1"/>
</dbReference>
<evidence type="ECO:0000313" key="10">
    <source>
        <dbReference type="Proteomes" id="UP001465755"/>
    </source>
</evidence>
<dbReference type="InterPro" id="IPR051274">
    <property type="entry name" value="3-5_Exoribonuclease"/>
</dbReference>
<dbReference type="InterPro" id="IPR047201">
    <property type="entry name" value="ERI-1_3'hExo-like"/>
</dbReference>
<dbReference type="InterPro" id="IPR012337">
    <property type="entry name" value="RNaseH-like_sf"/>
</dbReference>
<feature type="domain" description="GRF-type" evidence="8">
    <location>
        <begin position="207"/>
        <end position="253"/>
    </location>
</feature>
<dbReference type="GO" id="GO:0000175">
    <property type="term" value="F:3'-5'-RNA exonuclease activity"/>
    <property type="evidence" value="ECO:0007669"/>
    <property type="project" value="InterPro"/>
</dbReference>
<comment type="caution">
    <text evidence="9">The sequence shown here is derived from an EMBL/GenBank/DDBJ whole genome shotgun (WGS) entry which is preliminary data.</text>
</comment>
<keyword evidence="10" id="KW-1185">Reference proteome</keyword>
<evidence type="ECO:0000256" key="3">
    <source>
        <dbReference type="ARBA" id="ARBA00022771"/>
    </source>
</evidence>
<keyword evidence="5" id="KW-0862">Zinc</keyword>
<dbReference type="SUPFAM" id="SSF53098">
    <property type="entry name" value="Ribonuclease H-like"/>
    <property type="match status" value="1"/>
</dbReference>
<accession>A0AAW1NZG1</accession>
<dbReference type="PANTHER" id="PTHR23044">
    <property type="entry name" value="3'-5' EXONUCLEASE ERI1-RELATED"/>
    <property type="match status" value="1"/>
</dbReference>
<proteinExistence type="predicted"/>
<keyword evidence="6" id="KW-0269">Exonuclease</keyword>
<dbReference type="GO" id="GO:0008270">
    <property type="term" value="F:zinc ion binding"/>
    <property type="evidence" value="ECO:0007669"/>
    <property type="project" value="UniProtKB-KW"/>
</dbReference>
<evidence type="ECO:0000259" key="8">
    <source>
        <dbReference type="PROSITE" id="PS51999"/>
    </source>
</evidence>
<keyword evidence="1" id="KW-0540">Nuclease</keyword>
<dbReference type="InterPro" id="IPR010666">
    <property type="entry name" value="Znf_GRF"/>
</dbReference>
<keyword evidence="3 7" id="KW-0863">Zinc-finger</keyword>
<dbReference type="GO" id="GO:0003676">
    <property type="term" value="F:nucleic acid binding"/>
    <property type="evidence" value="ECO:0007669"/>
    <property type="project" value="InterPro"/>
</dbReference>
<dbReference type="Pfam" id="PF06839">
    <property type="entry name" value="Zn_ribbon_GRF"/>
    <property type="match status" value="1"/>
</dbReference>
<reference evidence="9 10" key="1">
    <citation type="journal article" date="2024" name="Nat. Commun.">
        <title>Phylogenomics reveals the evolutionary origins of lichenization in chlorophyte algae.</title>
        <authorList>
            <person name="Puginier C."/>
            <person name="Libourel C."/>
            <person name="Otte J."/>
            <person name="Skaloud P."/>
            <person name="Haon M."/>
            <person name="Grisel S."/>
            <person name="Petersen M."/>
            <person name="Berrin J.G."/>
            <person name="Delaux P.M."/>
            <person name="Dal Grande F."/>
            <person name="Keller J."/>
        </authorList>
    </citation>
    <scope>NUCLEOTIDE SEQUENCE [LARGE SCALE GENOMIC DNA]</scope>
    <source>
        <strain evidence="9 10">SAG 2036</strain>
    </source>
</reference>
<dbReference type="Pfam" id="PF00929">
    <property type="entry name" value="RNase_T"/>
    <property type="match status" value="1"/>
</dbReference>
<evidence type="ECO:0000256" key="1">
    <source>
        <dbReference type="ARBA" id="ARBA00022722"/>
    </source>
</evidence>